<gene>
    <name evidence="1" type="ORF">BCF44_101218</name>
</gene>
<organism evidence="1 2">
    <name type="scientific">Kutzneria buriramensis</name>
    <dbReference type="NCBI Taxonomy" id="1045776"/>
    <lineage>
        <taxon>Bacteria</taxon>
        <taxon>Bacillati</taxon>
        <taxon>Actinomycetota</taxon>
        <taxon>Actinomycetes</taxon>
        <taxon>Pseudonocardiales</taxon>
        <taxon>Pseudonocardiaceae</taxon>
        <taxon>Kutzneria</taxon>
    </lineage>
</organism>
<proteinExistence type="predicted"/>
<dbReference type="Proteomes" id="UP000256269">
    <property type="component" value="Unassembled WGS sequence"/>
</dbReference>
<name>A0A3E0I9B5_9PSEU</name>
<dbReference type="EMBL" id="QUNO01000001">
    <property type="protein sequence ID" value="REH55201.1"/>
    <property type="molecule type" value="Genomic_DNA"/>
</dbReference>
<evidence type="ECO:0000313" key="1">
    <source>
        <dbReference type="EMBL" id="REH55201.1"/>
    </source>
</evidence>
<keyword evidence="2" id="KW-1185">Reference proteome</keyword>
<dbReference type="AlphaFoldDB" id="A0A3E0I9B5"/>
<reference evidence="1 2" key="1">
    <citation type="submission" date="2018-08" db="EMBL/GenBank/DDBJ databases">
        <title>Genomic Encyclopedia of Archaeal and Bacterial Type Strains, Phase II (KMG-II): from individual species to whole genera.</title>
        <authorList>
            <person name="Goeker M."/>
        </authorList>
    </citation>
    <scope>NUCLEOTIDE SEQUENCE [LARGE SCALE GENOMIC DNA]</scope>
    <source>
        <strain evidence="1 2">DSM 45791</strain>
    </source>
</reference>
<evidence type="ECO:0000313" key="2">
    <source>
        <dbReference type="Proteomes" id="UP000256269"/>
    </source>
</evidence>
<sequence>MRVPADPGRQREPGLEVVERDWPQVVALVAEVEPDADPPVVQDPALLGQVDLGDPVVEFRQAGDLRDGDQVGSPETLAFLLDSAFLVRFLAGDAVERVEPVFSELPGQVTGRSVCAALMHSRSRFVPLSGWLATQTRLLRPLPVPAEPRWDRRRLKAPSRDDLLSGRHIALRPTPSRDSKILDSRHWICLAPLDCACVFDRLHPTSSARQRWSPVPQTHQACLQAP</sequence>
<accession>A0A3E0I9B5</accession>
<protein>
    <submittedName>
        <fullName evidence="1">Uncharacterized protein</fullName>
    </submittedName>
</protein>
<comment type="caution">
    <text evidence="1">The sequence shown here is derived from an EMBL/GenBank/DDBJ whole genome shotgun (WGS) entry which is preliminary data.</text>
</comment>